<dbReference type="PANTHER" id="PTHR46338:SF13">
    <property type="entry name" value="TRANSCRIPTION INITIATION FACTOR TFIID SUBUNIT 8-LIKE"/>
    <property type="match status" value="1"/>
</dbReference>
<evidence type="ECO:0000259" key="6">
    <source>
        <dbReference type="SMART" id="SM00576"/>
    </source>
</evidence>
<feature type="region of interest" description="Disordered" evidence="5">
    <location>
        <begin position="1"/>
        <end position="26"/>
    </location>
</feature>
<evidence type="ECO:0000256" key="5">
    <source>
        <dbReference type="SAM" id="MobiDB-lite"/>
    </source>
</evidence>
<organism evidence="7 8">
    <name type="scientific">Rhamnella rubrinervis</name>
    <dbReference type="NCBI Taxonomy" id="2594499"/>
    <lineage>
        <taxon>Eukaryota</taxon>
        <taxon>Viridiplantae</taxon>
        <taxon>Streptophyta</taxon>
        <taxon>Embryophyta</taxon>
        <taxon>Tracheophyta</taxon>
        <taxon>Spermatophyta</taxon>
        <taxon>Magnoliopsida</taxon>
        <taxon>eudicotyledons</taxon>
        <taxon>Gunneridae</taxon>
        <taxon>Pentapetalae</taxon>
        <taxon>rosids</taxon>
        <taxon>fabids</taxon>
        <taxon>Rosales</taxon>
        <taxon>Rhamnaceae</taxon>
        <taxon>rhamnoid group</taxon>
        <taxon>Rhamneae</taxon>
        <taxon>Rhamnella</taxon>
    </lineage>
</organism>
<dbReference type="InterPro" id="IPR037818">
    <property type="entry name" value="TAF8"/>
</dbReference>
<evidence type="ECO:0000256" key="2">
    <source>
        <dbReference type="ARBA" id="ARBA00023015"/>
    </source>
</evidence>
<feature type="compositionally biased region" description="Low complexity" evidence="5">
    <location>
        <begin position="14"/>
        <end position="26"/>
    </location>
</feature>
<dbReference type="OrthoDB" id="436852at2759"/>
<dbReference type="SMART" id="SM00576">
    <property type="entry name" value="BTP"/>
    <property type="match status" value="1"/>
</dbReference>
<dbReference type="Pfam" id="PF07524">
    <property type="entry name" value="Bromo_TP"/>
    <property type="match status" value="1"/>
</dbReference>
<dbReference type="Proteomes" id="UP000796880">
    <property type="component" value="Unassembled WGS sequence"/>
</dbReference>
<accession>A0A8K0HCN4</accession>
<dbReference type="Gene3D" id="1.10.20.10">
    <property type="entry name" value="Histone, subunit A"/>
    <property type="match status" value="1"/>
</dbReference>
<comment type="caution">
    <text evidence="7">The sequence shown here is derived from an EMBL/GenBank/DDBJ whole genome shotgun (WGS) entry which is preliminary data.</text>
</comment>
<gene>
    <name evidence="7" type="ORF">FNV43_RR06231</name>
</gene>
<dbReference type="GO" id="GO:0005669">
    <property type="term" value="C:transcription factor TFIID complex"/>
    <property type="evidence" value="ECO:0007669"/>
    <property type="project" value="InterPro"/>
</dbReference>
<evidence type="ECO:0000256" key="3">
    <source>
        <dbReference type="ARBA" id="ARBA00023163"/>
    </source>
</evidence>
<keyword evidence="4" id="KW-0539">Nucleus</keyword>
<reference evidence="7" key="1">
    <citation type="submission" date="2020-03" db="EMBL/GenBank/DDBJ databases">
        <title>A high-quality chromosome-level genome assembly of a woody plant with both climbing and erect habits, Rhamnella rubrinervis.</title>
        <authorList>
            <person name="Lu Z."/>
            <person name="Yang Y."/>
            <person name="Zhu X."/>
            <person name="Sun Y."/>
        </authorList>
    </citation>
    <scope>NUCLEOTIDE SEQUENCE</scope>
    <source>
        <strain evidence="7">BYM</strain>
        <tissue evidence="7">Leaf</tissue>
    </source>
</reference>
<evidence type="ECO:0000313" key="7">
    <source>
        <dbReference type="EMBL" id="KAF3450151.1"/>
    </source>
</evidence>
<keyword evidence="2" id="KW-0805">Transcription regulation</keyword>
<dbReference type="AlphaFoldDB" id="A0A8K0HCN4"/>
<dbReference type="PANTHER" id="PTHR46338">
    <property type="entry name" value="TRANSCRIPTION INITIATION FACTOR TFIID SUBUNIT 8"/>
    <property type="match status" value="1"/>
</dbReference>
<evidence type="ECO:0000256" key="1">
    <source>
        <dbReference type="ARBA" id="ARBA00004123"/>
    </source>
</evidence>
<name>A0A8K0HCN4_9ROSA</name>
<dbReference type="GO" id="GO:0046982">
    <property type="term" value="F:protein heterodimerization activity"/>
    <property type="evidence" value="ECO:0007669"/>
    <property type="project" value="InterPro"/>
</dbReference>
<protein>
    <recommendedName>
        <fullName evidence="6">Bromodomain associated domain-containing protein</fullName>
    </recommendedName>
</protein>
<proteinExistence type="predicted"/>
<dbReference type="InterPro" id="IPR009072">
    <property type="entry name" value="Histone-fold"/>
</dbReference>
<evidence type="ECO:0000313" key="8">
    <source>
        <dbReference type="Proteomes" id="UP000796880"/>
    </source>
</evidence>
<comment type="subcellular location">
    <subcellularLocation>
        <location evidence="1">Nucleus</location>
    </subcellularLocation>
</comment>
<keyword evidence="3" id="KW-0804">Transcription</keyword>
<sequence length="305" mass="33236">MKPKSKSKSEKKTSTIAAPTTASSTPSEFSFSIARIAVSQICQSVGFRATQLSALETLTHVATKYLQAIASSASFAAASSNRTQCNLFDIIESLHDLHSIHGFAGASTLHKTNYCLLGSSILVGLADFVEHTTETPFTRPIPRLENSAEELAEKQLDQSISIGMVRGPHVPRWLPEFPDRSRCDVGLVDKRRKGEELWENCLEERKIGGNVSEIGNGGAVTKMELAQKRGKVRFRIGVGVEEEEKKFREEGRVGLGVNSKSGVCKGGKRVCLDREKCGNGFKNCKILLQSADDDVDNGDENLPPI</sequence>
<evidence type="ECO:0000256" key="4">
    <source>
        <dbReference type="ARBA" id="ARBA00023242"/>
    </source>
</evidence>
<keyword evidence="8" id="KW-1185">Reference proteome</keyword>
<dbReference type="EMBL" id="VOIH02000003">
    <property type="protein sequence ID" value="KAF3450151.1"/>
    <property type="molecule type" value="Genomic_DNA"/>
</dbReference>
<feature type="domain" description="Bromodomain associated" evidence="6">
    <location>
        <begin position="27"/>
        <end position="103"/>
    </location>
</feature>
<dbReference type="InterPro" id="IPR006565">
    <property type="entry name" value="BTP"/>
</dbReference>